<sequence length="46" mass="5604">MESKQRQDDADAWFFESFKRYTNLYMYEFEAPVDTMELLDPMSLIT</sequence>
<name>A0A8J2JBP0_9HEXA</name>
<comment type="caution">
    <text evidence="1">The sequence shown here is derived from an EMBL/GenBank/DDBJ whole genome shotgun (WGS) entry which is preliminary data.</text>
</comment>
<reference evidence="1" key="1">
    <citation type="submission" date="2021-06" db="EMBL/GenBank/DDBJ databases">
        <authorList>
            <person name="Hodson N. C."/>
            <person name="Mongue J. A."/>
            <person name="Jaron S. K."/>
        </authorList>
    </citation>
    <scope>NUCLEOTIDE SEQUENCE</scope>
</reference>
<dbReference type="AlphaFoldDB" id="A0A8J2JBP0"/>
<keyword evidence="2" id="KW-1185">Reference proteome</keyword>
<dbReference type="Proteomes" id="UP000708208">
    <property type="component" value="Unassembled WGS sequence"/>
</dbReference>
<accession>A0A8J2JBP0</accession>
<evidence type="ECO:0000313" key="1">
    <source>
        <dbReference type="EMBL" id="CAG7702236.1"/>
    </source>
</evidence>
<evidence type="ECO:0000313" key="2">
    <source>
        <dbReference type="Proteomes" id="UP000708208"/>
    </source>
</evidence>
<proteinExistence type="predicted"/>
<gene>
    <name evidence="1" type="ORF">AFUS01_LOCUS4401</name>
</gene>
<feature type="non-terminal residue" evidence="1">
    <location>
        <position position="46"/>
    </location>
</feature>
<dbReference type="OrthoDB" id="9822052at2759"/>
<dbReference type="EMBL" id="CAJVCH010027431">
    <property type="protein sequence ID" value="CAG7702236.1"/>
    <property type="molecule type" value="Genomic_DNA"/>
</dbReference>
<protein>
    <submittedName>
        <fullName evidence="1">Uncharacterized protein</fullName>
    </submittedName>
</protein>
<organism evidence="1 2">
    <name type="scientific">Allacma fusca</name>
    <dbReference type="NCBI Taxonomy" id="39272"/>
    <lineage>
        <taxon>Eukaryota</taxon>
        <taxon>Metazoa</taxon>
        <taxon>Ecdysozoa</taxon>
        <taxon>Arthropoda</taxon>
        <taxon>Hexapoda</taxon>
        <taxon>Collembola</taxon>
        <taxon>Symphypleona</taxon>
        <taxon>Sminthuridae</taxon>
        <taxon>Allacma</taxon>
    </lineage>
</organism>